<organism evidence="1 2">
    <name type="scientific">Nepenthes gracilis</name>
    <name type="common">Slender pitcher plant</name>
    <dbReference type="NCBI Taxonomy" id="150966"/>
    <lineage>
        <taxon>Eukaryota</taxon>
        <taxon>Viridiplantae</taxon>
        <taxon>Streptophyta</taxon>
        <taxon>Embryophyta</taxon>
        <taxon>Tracheophyta</taxon>
        <taxon>Spermatophyta</taxon>
        <taxon>Magnoliopsida</taxon>
        <taxon>eudicotyledons</taxon>
        <taxon>Gunneridae</taxon>
        <taxon>Pentapetalae</taxon>
        <taxon>Caryophyllales</taxon>
        <taxon>Nepenthaceae</taxon>
        <taxon>Nepenthes</taxon>
    </lineage>
</organism>
<name>A0AAD3P5Q9_NEPGR</name>
<dbReference type="EMBL" id="BSYO01000001">
    <property type="protein sequence ID" value="GMG98852.1"/>
    <property type="molecule type" value="Genomic_DNA"/>
</dbReference>
<protein>
    <submittedName>
        <fullName evidence="1">Uncharacterized protein</fullName>
    </submittedName>
</protein>
<proteinExistence type="predicted"/>
<gene>
    <name evidence="1" type="ORF">Nepgr_000692</name>
</gene>
<dbReference type="AlphaFoldDB" id="A0AAD3P5Q9"/>
<evidence type="ECO:0000313" key="1">
    <source>
        <dbReference type="EMBL" id="GMG98852.1"/>
    </source>
</evidence>
<evidence type="ECO:0000313" key="2">
    <source>
        <dbReference type="Proteomes" id="UP001279734"/>
    </source>
</evidence>
<accession>A0AAD3P5Q9</accession>
<comment type="caution">
    <text evidence="1">The sequence shown here is derived from an EMBL/GenBank/DDBJ whole genome shotgun (WGS) entry which is preliminary data.</text>
</comment>
<dbReference type="Proteomes" id="UP001279734">
    <property type="component" value="Unassembled WGS sequence"/>
</dbReference>
<sequence length="91" mass="10397">MARGGVSWTKFLYSIIKCIGRLLRRNSTSCVFHFPELTERRILIPPFTFSHKIGITVAVNTYGAGGVQRRSDLSVRQGHAETLIFRFWLNV</sequence>
<keyword evidence="2" id="KW-1185">Reference proteome</keyword>
<reference evidence="1" key="1">
    <citation type="submission" date="2023-05" db="EMBL/GenBank/DDBJ databases">
        <title>Nepenthes gracilis genome sequencing.</title>
        <authorList>
            <person name="Fukushima K."/>
        </authorList>
    </citation>
    <scope>NUCLEOTIDE SEQUENCE</scope>
    <source>
        <strain evidence="1">SING2019-196</strain>
    </source>
</reference>